<dbReference type="InterPro" id="IPR004167">
    <property type="entry name" value="PSBD"/>
</dbReference>
<dbReference type="SUPFAM" id="SSF52777">
    <property type="entry name" value="CoA-dependent acyltransferases"/>
    <property type="match status" value="1"/>
</dbReference>
<dbReference type="EMBL" id="FNEN01000005">
    <property type="protein sequence ID" value="SDI72440.1"/>
    <property type="molecule type" value="Genomic_DNA"/>
</dbReference>
<comment type="similarity">
    <text evidence="2 6">Belongs to the 2-oxoacid dehydrogenase family.</text>
</comment>
<feature type="domain" description="Lipoyl-binding" evidence="8">
    <location>
        <begin position="1"/>
        <end position="76"/>
    </location>
</feature>
<evidence type="ECO:0000313" key="10">
    <source>
        <dbReference type="EMBL" id="SDI72440.1"/>
    </source>
</evidence>
<dbReference type="AlphaFoldDB" id="A0A1G8MYM3"/>
<evidence type="ECO:0000256" key="7">
    <source>
        <dbReference type="SAM" id="MobiDB-lite"/>
    </source>
</evidence>
<dbReference type="InterPro" id="IPR011053">
    <property type="entry name" value="Single_hybrid_motif"/>
</dbReference>
<dbReference type="PANTHER" id="PTHR43178:SF5">
    <property type="entry name" value="LIPOAMIDE ACYLTRANSFERASE COMPONENT OF BRANCHED-CHAIN ALPHA-KETO ACID DEHYDROGENASE COMPLEX, MITOCHONDRIAL"/>
    <property type="match status" value="1"/>
</dbReference>
<name>A0A1G8MYM3_9BACI</name>
<dbReference type="Pfam" id="PF00364">
    <property type="entry name" value="Biotin_lipoyl"/>
    <property type="match status" value="1"/>
</dbReference>
<keyword evidence="4 6" id="KW-0450">Lipoyl</keyword>
<evidence type="ECO:0000256" key="6">
    <source>
        <dbReference type="RuleBase" id="RU003423"/>
    </source>
</evidence>
<evidence type="ECO:0000256" key="1">
    <source>
        <dbReference type="ARBA" id="ARBA00001938"/>
    </source>
</evidence>
<feature type="region of interest" description="Disordered" evidence="7">
    <location>
        <begin position="156"/>
        <end position="182"/>
    </location>
</feature>
<organism evidence="10 11">
    <name type="scientific">Natribacillus halophilus</name>
    <dbReference type="NCBI Taxonomy" id="549003"/>
    <lineage>
        <taxon>Bacteria</taxon>
        <taxon>Bacillati</taxon>
        <taxon>Bacillota</taxon>
        <taxon>Bacilli</taxon>
        <taxon>Bacillales</taxon>
        <taxon>Bacillaceae</taxon>
        <taxon>Natribacillus</taxon>
    </lineage>
</organism>
<dbReference type="OrthoDB" id="9805770at2"/>
<dbReference type="RefSeq" id="WP_090397632.1">
    <property type="nucleotide sequence ID" value="NZ_FNEN01000005.1"/>
</dbReference>
<dbReference type="PROSITE" id="PS50968">
    <property type="entry name" value="BIOTINYL_LIPOYL"/>
    <property type="match status" value="1"/>
</dbReference>
<feature type="compositionally biased region" description="Low complexity" evidence="7">
    <location>
        <begin position="156"/>
        <end position="167"/>
    </location>
</feature>
<dbReference type="Gene3D" id="4.10.320.10">
    <property type="entry name" value="E3-binding domain"/>
    <property type="match status" value="1"/>
</dbReference>
<sequence>MVEVKLHDIGEGMHEAEVLRFLVDNGEPVETDAPLVEVQTDKMTAELTAPSKGVVSNIQANIGDVIEVGDTILNIDEPGQAANEAPEPTASSKEATPSVGEPLQQTSPAPPWKLASPYTRKIARDNDVDMAQVEGTGPAGRVMDEDVYNYIKQATTPQTETAQTTSSSHDKVVNPTPEPTAERQVREILPLTQTPSGIHTEEMDFTKLLKLEKEWGISLHSFIIKAAQVALKDYPSLNALIDEAEAKVHFALDCHISVTQPHMEPKVIPNVDQASILNIEKSSSNGEHDQNYTFAIHHLENESNIGSISEESSQSGMLIFSPVQGKTAVYHQEITVRSMADITLLFDPRAVTGLTAIAFCRRLKQFIENPNLLTLELI</sequence>
<dbReference type="SUPFAM" id="SSF47005">
    <property type="entry name" value="Peripheral subunit-binding domain of 2-oxo acid dehydrogenase complex"/>
    <property type="match status" value="1"/>
</dbReference>
<dbReference type="SUPFAM" id="SSF51230">
    <property type="entry name" value="Single hybrid motif"/>
    <property type="match status" value="1"/>
</dbReference>
<dbReference type="PROSITE" id="PS51826">
    <property type="entry name" value="PSBD"/>
    <property type="match status" value="1"/>
</dbReference>
<feature type="domain" description="Peripheral subunit-binding (PSBD)" evidence="9">
    <location>
        <begin position="114"/>
        <end position="151"/>
    </location>
</feature>
<dbReference type="GO" id="GO:0031405">
    <property type="term" value="F:lipoic acid binding"/>
    <property type="evidence" value="ECO:0007669"/>
    <property type="project" value="TreeGrafter"/>
</dbReference>
<accession>A0A1G8MYM3</accession>
<dbReference type="InterPro" id="IPR000089">
    <property type="entry name" value="Biotin_lipoyl"/>
</dbReference>
<keyword evidence="5 6" id="KW-0012">Acyltransferase</keyword>
<evidence type="ECO:0000256" key="5">
    <source>
        <dbReference type="ARBA" id="ARBA00023315"/>
    </source>
</evidence>
<gene>
    <name evidence="10" type="ORF">SAMN04488123_10575</name>
</gene>
<dbReference type="GO" id="GO:0005737">
    <property type="term" value="C:cytoplasm"/>
    <property type="evidence" value="ECO:0007669"/>
    <property type="project" value="TreeGrafter"/>
</dbReference>
<keyword evidence="11" id="KW-1185">Reference proteome</keyword>
<dbReference type="InterPro" id="IPR036625">
    <property type="entry name" value="E3-bd_dom_sf"/>
</dbReference>
<dbReference type="InterPro" id="IPR023213">
    <property type="entry name" value="CAT-like_dom_sf"/>
</dbReference>
<evidence type="ECO:0000259" key="9">
    <source>
        <dbReference type="PROSITE" id="PS51826"/>
    </source>
</evidence>
<comment type="cofactor">
    <cofactor evidence="1 6">
        <name>(R)-lipoate</name>
        <dbReference type="ChEBI" id="CHEBI:83088"/>
    </cofactor>
</comment>
<dbReference type="InterPro" id="IPR001078">
    <property type="entry name" value="2-oxoacid_DH_actylTfrase"/>
</dbReference>
<reference evidence="10 11" key="1">
    <citation type="submission" date="2016-10" db="EMBL/GenBank/DDBJ databases">
        <authorList>
            <person name="de Groot N.N."/>
        </authorList>
    </citation>
    <scope>NUCLEOTIDE SEQUENCE [LARGE SCALE GENOMIC DNA]</scope>
    <source>
        <strain evidence="10 11">DSM 21771</strain>
    </source>
</reference>
<dbReference type="Pfam" id="PF00198">
    <property type="entry name" value="2-oxoacid_dh"/>
    <property type="match status" value="1"/>
</dbReference>
<keyword evidence="10" id="KW-0670">Pyruvate</keyword>
<dbReference type="Proteomes" id="UP000198853">
    <property type="component" value="Unassembled WGS sequence"/>
</dbReference>
<dbReference type="Pfam" id="PF02817">
    <property type="entry name" value="E3_binding"/>
    <property type="match status" value="1"/>
</dbReference>
<keyword evidence="3 6" id="KW-0808">Transferase</keyword>
<evidence type="ECO:0000259" key="8">
    <source>
        <dbReference type="PROSITE" id="PS50968"/>
    </source>
</evidence>
<dbReference type="EC" id="2.3.1.-" evidence="6"/>
<dbReference type="InterPro" id="IPR050743">
    <property type="entry name" value="2-oxoacid_DH_E2_comp"/>
</dbReference>
<dbReference type="Gene3D" id="3.30.559.10">
    <property type="entry name" value="Chloramphenicol acetyltransferase-like domain"/>
    <property type="match status" value="1"/>
</dbReference>
<evidence type="ECO:0000256" key="4">
    <source>
        <dbReference type="ARBA" id="ARBA00022823"/>
    </source>
</evidence>
<dbReference type="CDD" id="cd06849">
    <property type="entry name" value="lipoyl_domain"/>
    <property type="match status" value="1"/>
</dbReference>
<evidence type="ECO:0000256" key="2">
    <source>
        <dbReference type="ARBA" id="ARBA00007317"/>
    </source>
</evidence>
<proteinExistence type="inferred from homology"/>
<evidence type="ECO:0000256" key="3">
    <source>
        <dbReference type="ARBA" id="ARBA00022679"/>
    </source>
</evidence>
<dbReference type="PANTHER" id="PTHR43178">
    <property type="entry name" value="DIHYDROLIPOAMIDE ACETYLTRANSFERASE COMPONENT OF PYRUVATE DEHYDROGENASE COMPLEX"/>
    <property type="match status" value="1"/>
</dbReference>
<protein>
    <recommendedName>
        <fullName evidence="6">Dihydrolipoamide acetyltransferase component of pyruvate dehydrogenase complex</fullName>
        <ecNumber evidence="6">2.3.1.-</ecNumber>
    </recommendedName>
</protein>
<evidence type="ECO:0000313" key="11">
    <source>
        <dbReference type="Proteomes" id="UP000198853"/>
    </source>
</evidence>
<dbReference type="Gene3D" id="2.40.50.100">
    <property type="match status" value="1"/>
</dbReference>
<dbReference type="GO" id="GO:0016407">
    <property type="term" value="F:acetyltransferase activity"/>
    <property type="evidence" value="ECO:0007669"/>
    <property type="project" value="TreeGrafter"/>
</dbReference>
<feature type="region of interest" description="Disordered" evidence="7">
    <location>
        <begin position="79"/>
        <end position="114"/>
    </location>
</feature>